<keyword evidence="1" id="KW-0472">Membrane</keyword>
<keyword evidence="5" id="KW-1185">Reference proteome</keyword>
<dbReference type="GO" id="GO:0016787">
    <property type="term" value="F:hydrolase activity"/>
    <property type="evidence" value="ECO:0007669"/>
    <property type="project" value="UniProtKB-KW"/>
</dbReference>
<keyword evidence="1" id="KW-1133">Transmembrane helix</keyword>
<evidence type="ECO:0000259" key="2">
    <source>
        <dbReference type="Pfam" id="PF01757"/>
    </source>
</evidence>
<dbReference type="AlphaFoldDB" id="A0A1I6L6I8"/>
<evidence type="ECO:0000256" key="1">
    <source>
        <dbReference type="SAM" id="Phobius"/>
    </source>
</evidence>
<dbReference type="PANTHER" id="PTHR23028">
    <property type="entry name" value="ACETYLTRANSFERASE"/>
    <property type="match status" value="1"/>
</dbReference>
<dbReference type="InterPro" id="IPR002656">
    <property type="entry name" value="Acyl_transf_3_dom"/>
</dbReference>
<dbReference type="EMBL" id="FOZG01000002">
    <property type="protein sequence ID" value="SFR99044.1"/>
    <property type="molecule type" value="Genomic_DNA"/>
</dbReference>
<evidence type="ECO:0000313" key="4">
    <source>
        <dbReference type="EMBL" id="SFR99044.1"/>
    </source>
</evidence>
<feature type="transmembrane region" description="Helical" evidence="1">
    <location>
        <begin position="224"/>
        <end position="242"/>
    </location>
</feature>
<feature type="transmembrane region" description="Helical" evidence="1">
    <location>
        <begin position="38"/>
        <end position="61"/>
    </location>
</feature>
<keyword evidence="4" id="KW-0012">Acyltransferase</keyword>
<feature type="transmembrane region" description="Helical" evidence="1">
    <location>
        <begin position="286"/>
        <end position="305"/>
    </location>
</feature>
<feature type="transmembrane region" description="Helical" evidence="1">
    <location>
        <begin position="312"/>
        <end position="330"/>
    </location>
</feature>
<protein>
    <submittedName>
        <fullName evidence="4">Peptidoglycan/LPS O-acetylase OafA/YrhL, contains acyltransferase and SGNH-hydrolase domains</fullName>
    </submittedName>
</protein>
<dbReference type="RefSeq" id="WP_165611293.1">
    <property type="nucleotide sequence ID" value="NZ_FOZG01000002.1"/>
</dbReference>
<feature type="domain" description="Acyltransferase 3" evidence="2">
    <location>
        <begin position="15"/>
        <end position="330"/>
    </location>
</feature>
<dbReference type="Pfam" id="PF19040">
    <property type="entry name" value="SGNH"/>
    <property type="match status" value="1"/>
</dbReference>
<dbReference type="GO" id="GO:0016020">
    <property type="term" value="C:membrane"/>
    <property type="evidence" value="ECO:0007669"/>
    <property type="project" value="TreeGrafter"/>
</dbReference>
<feature type="domain" description="SGNH" evidence="3">
    <location>
        <begin position="397"/>
        <end position="629"/>
    </location>
</feature>
<feature type="transmembrane region" description="Helical" evidence="1">
    <location>
        <begin position="82"/>
        <end position="101"/>
    </location>
</feature>
<name>A0A1I6L6I8_9SPHN</name>
<sequence>MAMAAGAAATPAFRADIQALRGVAVLLVLLYHTGLGWAPQGYLGVDMFFVVSGFLITRIVARDVDAGRFTFRGFWFHRARRILPAAYATLLLTVVAAAFLLTTGQLVEFRDQVIGSVLFVANVTLWQQTGYFAREAWQTPLLHLWSLAIEEQYYLLLPLAVTLLRGRVRIIGIALATLGSLALCALLVQRNPAATFFLLPTRAWELGIGSLGAFAAGHPQARRLAGLLLWPALATLLVVPLIRSGLPHPGPAALAVCLATLAIILADSAALNRTPLLQPLVQVGDFSYSLYLVHWPIFAFARIMFMERELPTPVIALAVAASLGLGYALFRLVETPLRALPRAAAPRLAGGLVVAAAVLVAVPVGLVAVRGNADARLLVETEGFKGCLLRRGSGLATGCAQSPAPEILVWGDSYGGHIIPGLDATTTRPIEQQTRAMCGPLAGVTERGGLAERGKARSCLTWNNAALTAIGQRPSVQVVVLASRWDRFLNPEAALVSPKGALDVPADGRASAVRDAILTTATRLRALGKRVIVIAAPPTSRFDQGLCWERRHQNKPTLGPFADCRLRPDLRAPLEAPTNAMLAQVERAGTPVVFLERGMCPGGACVGTLDGRPLYRDAGHLTVPGSIFAGRANDLGRQVWERAR</sequence>
<evidence type="ECO:0000313" key="5">
    <source>
        <dbReference type="Proteomes" id="UP000198824"/>
    </source>
</evidence>
<keyword evidence="4" id="KW-0378">Hydrolase</keyword>
<dbReference type="STRING" id="1166337.SAMN05192580_2363"/>
<dbReference type="GO" id="GO:0009103">
    <property type="term" value="P:lipopolysaccharide biosynthetic process"/>
    <property type="evidence" value="ECO:0007669"/>
    <property type="project" value="TreeGrafter"/>
</dbReference>
<dbReference type="GO" id="GO:0016747">
    <property type="term" value="F:acyltransferase activity, transferring groups other than amino-acyl groups"/>
    <property type="evidence" value="ECO:0007669"/>
    <property type="project" value="InterPro"/>
</dbReference>
<feature type="transmembrane region" description="Helical" evidence="1">
    <location>
        <begin position="350"/>
        <end position="369"/>
    </location>
</feature>
<keyword evidence="1" id="KW-0812">Transmembrane</keyword>
<dbReference type="Proteomes" id="UP000198824">
    <property type="component" value="Unassembled WGS sequence"/>
</dbReference>
<dbReference type="InterPro" id="IPR050879">
    <property type="entry name" value="Acyltransferase_3"/>
</dbReference>
<gene>
    <name evidence="4" type="ORF">SAMN05192580_2363</name>
</gene>
<reference evidence="4 5" key="1">
    <citation type="submission" date="2016-10" db="EMBL/GenBank/DDBJ databases">
        <authorList>
            <person name="de Groot N.N."/>
        </authorList>
    </citation>
    <scope>NUCLEOTIDE SEQUENCE [LARGE SCALE GENOMIC DNA]</scope>
    <source>
        <strain evidence="4 5">S5-249</strain>
    </source>
</reference>
<dbReference type="Pfam" id="PF01757">
    <property type="entry name" value="Acyl_transf_3"/>
    <property type="match status" value="1"/>
</dbReference>
<keyword evidence="4" id="KW-0808">Transferase</keyword>
<evidence type="ECO:0000259" key="3">
    <source>
        <dbReference type="Pfam" id="PF19040"/>
    </source>
</evidence>
<feature type="transmembrane region" description="Helical" evidence="1">
    <location>
        <begin position="249"/>
        <end position="266"/>
    </location>
</feature>
<proteinExistence type="predicted"/>
<feature type="transmembrane region" description="Helical" evidence="1">
    <location>
        <begin position="170"/>
        <end position="188"/>
    </location>
</feature>
<dbReference type="PANTHER" id="PTHR23028:SF53">
    <property type="entry name" value="ACYL_TRANSF_3 DOMAIN-CONTAINING PROTEIN"/>
    <property type="match status" value="1"/>
</dbReference>
<accession>A0A1I6L6I8</accession>
<dbReference type="InterPro" id="IPR043968">
    <property type="entry name" value="SGNH"/>
</dbReference>
<organism evidence="4 5">
    <name type="scientific">Sphingomonas jatrophae</name>
    <dbReference type="NCBI Taxonomy" id="1166337"/>
    <lineage>
        <taxon>Bacteria</taxon>
        <taxon>Pseudomonadati</taxon>
        <taxon>Pseudomonadota</taxon>
        <taxon>Alphaproteobacteria</taxon>
        <taxon>Sphingomonadales</taxon>
        <taxon>Sphingomonadaceae</taxon>
        <taxon>Sphingomonas</taxon>
    </lineage>
</organism>